<dbReference type="OrthoDB" id="7061055at2"/>
<gene>
    <name evidence="2" type="ORF">C8E01_10930</name>
</gene>
<accession>A0A2U1ATY7</accession>
<keyword evidence="3" id="KW-1185">Reference proteome</keyword>
<evidence type="ECO:0000256" key="1">
    <source>
        <dbReference type="SAM" id="Coils"/>
    </source>
</evidence>
<name>A0A2U1ATY7_9BACT</name>
<evidence type="ECO:0000313" key="2">
    <source>
        <dbReference type="EMBL" id="PVY39886.1"/>
    </source>
</evidence>
<reference evidence="2 3" key="1">
    <citation type="submission" date="2018-04" db="EMBL/GenBank/DDBJ databases">
        <title>Genomic Encyclopedia of Type Strains, Phase IV (KMG-IV): sequencing the most valuable type-strain genomes for metagenomic binning, comparative biology and taxonomic classification.</title>
        <authorList>
            <person name="Goeker M."/>
        </authorList>
    </citation>
    <scope>NUCLEOTIDE SEQUENCE [LARGE SCALE GENOMIC DNA]</scope>
    <source>
        <strain evidence="2 3">DSM 100231</strain>
    </source>
</reference>
<feature type="coiled-coil region" evidence="1">
    <location>
        <begin position="422"/>
        <end position="449"/>
    </location>
</feature>
<comment type="caution">
    <text evidence="2">The sequence shown here is derived from an EMBL/GenBank/DDBJ whole genome shotgun (WGS) entry which is preliminary data.</text>
</comment>
<evidence type="ECO:0000313" key="3">
    <source>
        <dbReference type="Proteomes" id="UP000245466"/>
    </source>
</evidence>
<keyword evidence="1" id="KW-0175">Coiled coil</keyword>
<proteinExistence type="predicted"/>
<dbReference type="RefSeq" id="WP_116544033.1">
    <property type="nucleotide sequence ID" value="NZ_QEKI01000009.1"/>
</dbReference>
<protein>
    <submittedName>
        <fullName evidence="2">Uncharacterized protein</fullName>
    </submittedName>
</protein>
<dbReference type="EMBL" id="QEKI01000009">
    <property type="protein sequence ID" value="PVY39886.1"/>
    <property type="molecule type" value="Genomic_DNA"/>
</dbReference>
<sequence>METDQKEDTTVNIKPSFGNEIDIYIKHLDSLVEIVPLIMELVSIKLVQESRHIDQFLKEQKFNEEENSVEGEETNILIPEEELNKFISLTEKLEASEIAYKFLPINFIVSFISQYDAYLGGLIRTIFLVKPELLNSSEKNLTFSELLNFDSIEDAREFVIEKEVESVLRESHLKQFKWLEGKLSMKLREGLPSFKDFMEITERRNLFVHCNGVVSRQYIQSCKENGIENVDNINVGDKLAADPSYFVKCYQILYEIGVKLGHVLWRKLQPNDIENADKHLIDISYQLLLKGHYKLSLNLLNFATDVLKKHHDQETTCIYQINKSLAFYLSGKKAEAIKVIDKHDWSATSDKYKLATVVLKEDYERAGNLMLNIGPSNDHITKSSYREWPLFKEFRKTEIFKDKFHNIFGEEFAYVEPKPKKLTDVLEEIKELKKQLEESKENIEDIEPIG</sequence>
<organism evidence="2 3">
    <name type="scientific">Pontibacter virosus</name>
    <dbReference type="NCBI Taxonomy" id="1765052"/>
    <lineage>
        <taxon>Bacteria</taxon>
        <taxon>Pseudomonadati</taxon>
        <taxon>Bacteroidota</taxon>
        <taxon>Cytophagia</taxon>
        <taxon>Cytophagales</taxon>
        <taxon>Hymenobacteraceae</taxon>
        <taxon>Pontibacter</taxon>
    </lineage>
</organism>
<dbReference type="Proteomes" id="UP000245466">
    <property type="component" value="Unassembled WGS sequence"/>
</dbReference>
<dbReference type="AlphaFoldDB" id="A0A2U1ATY7"/>